<dbReference type="AlphaFoldDB" id="A0A0J6SU17"/>
<evidence type="ECO:0000256" key="1">
    <source>
        <dbReference type="ARBA" id="ARBA00001917"/>
    </source>
</evidence>
<dbReference type="GO" id="GO:0052873">
    <property type="term" value="F:FMN reductase (NADPH) activity"/>
    <property type="evidence" value="ECO:0007669"/>
    <property type="project" value="UniProtKB-ARBA"/>
</dbReference>
<comment type="cofactor">
    <cofactor evidence="1">
        <name>FMN</name>
        <dbReference type="ChEBI" id="CHEBI:58210"/>
    </cofactor>
</comment>
<name>A0A0J6SU17_9HYPH</name>
<dbReference type="EMBL" id="LABX01000061">
    <property type="protein sequence ID" value="KMO37012.1"/>
    <property type="molecule type" value="Genomic_DNA"/>
</dbReference>
<comment type="caution">
    <text evidence="12">The sequence shown here is derived from an EMBL/GenBank/DDBJ whole genome shotgun (WGS) entry which is preliminary data.</text>
</comment>
<dbReference type="FunFam" id="3.40.50.360:FF:000027">
    <property type="entry name" value="Arsenical resistance protein ArsH"/>
    <property type="match status" value="1"/>
</dbReference>
<dbReference type="Pfam" id="PF03358">
    <property type="entry name" value="FMN_red"/>
    <property type="match status" value="1"/>
</dbReference>
<evidence type="ECO:0000256" key="7">
    <source>
        <dbReference type="ARBA" id="ARBA00023002"/>
    </source>
</evidence>
<proteinExistence type="inferred from homology"/>
<comment type="subunit">
    <text evidence="2">Homotetramer.</text>
</comment>
<dbReference type="GO" id="GO:0016655">
    <property type="term" value="F:oxidoreductase activity, acting on NAD(P)H, quinone or similar compound as acceptor"/>
    <property type="evidence" value="ECO:0007669"/>
    <property type="project" value="TreeGrafter"/>
</dbReference>
<dbReference type="SUPFAM" id="SSF52218">
    <property type="entry name" value="Flavoproteins"/>
    <property type="match status" value="1"/>
</dbReference>
<evidence type="ECO:0000256" key="5">
    <source>
        <dbReference type="ARBA" id="ARBA00022741"/>
    </source>
</evidence>
<keyword evidence="7" id="KW-0560">Oxidoreductase</keyword>
<accession>A0A0J6SU17</accession>
<evidence type="ECO:0000256" key="8">
    <source>
        <dbReference type="ARBA" id="ARBA00060727"/>
    </source>
</evidence>
<protein>
    <recommendedName>
        <fullName evidence="9">NADPH-dependent FMN reductase ArsH</fullName>
    </recommendedName>
    <alternativeName>
        <fullName evidence="10">Arsenical resistance operon protein ArsH</fullName>
    </alternativeName>
</protein>
<evidence type="ECO:0000256" key="10">
    <source>
        <dbReference type="ARBA" id="ARBA00081288"/>
    </source>
</evidence>
<dbReference type="GO" id="GO:0000166">
    <property type="term" value="F:nucleotide binding"/>
    <property type="evidence" value="ECO:0007669"/>
    <property type="project" value="UniProtKB-KW"/>
</dbReference>
<evidence type="ECO:0000256" key="4">
    <source>
        <dbReference type="ARBA" id="ARBA00022643"/>
    </source>
</evidence>
<dbReference type="PANTHER" id="PTHR43590">
    <property type="entry name" value="ARSENIC RESISTANCE PROTEIN ARSH (AFU_ORTHOLOGUE AFUA_5G15030)"/>
    <property type="match status" value="1"/>
</dbReference>
<dbReference type="InterPro" id="IPR029039">
    <property type="entry name" value="Flavoprotein-like_sf"/>
</dbReference>
<evidence type="ECO:0000256" key="3">
    <source>
        <dbReference type="ARBA" id="ARBA00022630"/>
    </source>
</evidence>
<keyword evidence="3" id="KW-0285">Flavoprotein</keyword>
<evidence type="ECO:0000313" key="13">
    <source>
        <dbReference type="Proteomes" id="UP000035929"/>
    </source>
</evidence>
<sequence>MDKPQQPFVDGMPNLSEAHFKMPTSERVLAPAPLDHAPRFLILYGSLRERSFSRFLAHEAARLLEAMGGEVRIFHADGLPLPDDATPDHPKVQELRQLSIWSEGQVWVSPERHGNLTGVMKAQVDWLPLSEGSVRPTQGRTLAVMQVSGGSQSFNAVNSLRVLGRWMRMITIPNQSSVPMAYKEFDDAGRMRPGPLYDRVVDVCEELMKFTLLTRGRADYLVDRYSERKEREPDRLKGVAADIGFVKR</sequence>
<dbReference type="RefSeq" id="WP_048463363.1">
    <property type="nucleotide sequence ID" value="NZ_LABX01000061.1"/>
</dbReference>
<dbReference type="InterPro" id="IPR005025">
    <property type="entry name" value="FMN_Rdtase-like_dom"/>
</dbReference>
<keyword evidence="5" id="KW-0547">Nucleotide-binding</keyword>
<comment type="similarity">
    <text evidence="8">Belongs to the ArsH family.</text>
</comment>
<organism evidence="12 13">
    <name type="scientific">Methylobacterium aquaticum</name>
    <dbReference type="NCBI Taxonomy" id="270351"/>
    <lineage>
        <taxon>Bacteria</taxon>
        <taxon>Pseudomonadati</taxon>
        <taxon>Pseudomonadota</taxon>
        <taxon>Alphaproteobacteria</taxon>
        <taxon>Hyphomicrobiales</taxon>
        <taxon>Methylobacteriaceae</taxon>
        <taxon>Methylobacterium</taxon>
    </lineage>
</organism>
<dbReference type="PATRIC" id="fig|270351.6.peg.6473"/>
<keyword evidence="6" id="KW-0521">NADP</keyword>
<evidence type="ECO:0000256" key="9">
    <source>
        <dbReference type="ARBA" id="ARBA00073853"/>
    </source>
</evidence>
<evidence type="ECO:0000313" key="12">
    <source>
        <dbReference type="EMBL" id="KMO37012.1"/>
    </source>
</evidence>
<dbReference type="Gene3D" id="3.40.50.360">
    <property type="match status" value="1"/>
</dbReference>
<evidence type="ECO:0000256" key="2">
    <source>
        <dbReference type="ARBA" id="ARBA00011881"/>
    </source>
</evidence>
<keyword evidence="4" id="KW-0288">FMN</keyword>
<reference evidence="12 13" key="1">
    <citation type="submission" date="2015-03" db="EMBL/GenBank/DDBJ databases">
        <title>Genome sequencing of Methylobacterium aquaticum DSM16371 type strain.</title>
        <authorList>
            <person name="Chaudhry V."/>
            <person name="Patil P.B."/>
        </authorList>
    </citation>
    <scope>NUCLEOTIDE SEQUENCE [LARGE SCALE GENOMIC DNA]</scope>
    <source>
        <strain evidence="12 13">DSM 16371</strain>
    </source>
</reference>
<dbReference type="OrthoDB" id="571777at2"/>
<evidence type="ECO:0000256" key="6">
    <source>
        <dbReference type="ARBA" id="ARBA00022857"/>
    </source>
</evidence>
<feature type="domain" description="NADPH-dependent FMN reductase-like" evidence="11">
    <location>
        <begin position="39"/>
        <end position="181"/>
    </location>
</feature>
<dbReference type="InterPro" id="IPR014063">
    <property type="entry name" value="Arsenate-R_ArsH"/>
</dbReference>
<dbReference type="PANTHER" id="PTHR43590:SF1">
    <property type="entry name" value="ARSENIC RESISTANCE PROTEIN ARSH (AFU_ORTHOLOGUE AFUA_5G15030)"/>
    <property type="match status" value="1"/>
</dbReference>
<dbReference type="NCBIfam" id="TIGR02690">
    <property type="entry name" value="resist_ArsH"/>
    <property type="match status" value="1"/>
</dbReference>
<dbReference type="Proteomes" id="UP000035929">
    <property type="component" value="Unassembled WGS sequence"/>
</dbReference>
<gene>
    <name evidence="12" type="ORF">VP06_08585</name>
</gene>
<evidence type="ECO:0000259" key="11">
    <source>
        <dbReference type="Pfam" id="PF03358"/>
    </source>
</evidence>